<protein>
    <recommendedName>
        <fullName evidence="1">Methyltransferase FkbM domain-containing protein</fullName>
    </recommendedName>
</protein>
<dbReference type="EMBL" id="CP046566">
    <property type="protein sequence ID" value="QGW27356.1"/>
    <property type="molecule type" value="Genomic_DNA"/>
</dbReference>
<dbReference type="Pfam" id="PF05050">
    <property type="entry name" value="Methyltransf_21"/>
    <property type="match status" value="1"/>
</dbReference>
<accession>A0A6I6G447</accession>
<evidence type="ECO:0000313" key="2">
    <source>
        <dbReference type="EMBL" id="QGW27356.1"/>
    </source>
</evidence>
<evidence type="ECO:0000313" key="3">
    <source>
        <dbReference type="Proteomes" id="UP000426027"/>
    </source>
</evidence>
<proteinExistence type="predicted"/>
<dbReference type="SUPFAM" id="SSF53335">
    <property type="entry name" value="S-adenosyl-L-methionine-dependent methyltransferases"/>
    <property type="match status" value="1"/>
</dbReference>
<dbReference type="InterPro" id="IPR029063">
    <property type="entry name" value="SAM-dependent_MTases_sf"/>
</dbReference>
<reference evidence="2 3" key="1">
    <citation type="submission" date="2019-11" db="EMBL/GenBank/DDBJ databases">
        <authorList>
            <person name="Im W.T."/>
        </authorList>
    </citation>
    <scope>NUCLEOTIDE SEQUENCE [LARGE SCALE GENOMIC DNA]</scope>
    <source>
        <strain evidence="2 3">SB-02</strain>
    </source>
</reference>
<organism evidence="2 3">
    <name type="scientific">Phnomibacter ginsenosidimutans</name>
    <dbReference type="NCBI Taxonomy" id="2676868"/>
    <lineage>
        <taxon>Bacteria</taxon>
        <taxon>Pseudomonadati</taxon>
        <taxon>Bacteroidota</taxon>
        <taxon>Chitinophagia</taxon>
        <taxon>Chitinophagales</taxon>
        <taxon>Chitinophagaceae</taxon>
        <taxon>Phnomibacter</taxon>
    </lineage>
</organism>
<gene>
    <name evidence="2" type="ORF">GLV81_03870</name>
</gene>
<keyword evidence="3" id="KW-1185">Reference proteome</keyword>
<dbReference type="Proteomes" id="UP000426027">
    <property type="component" value="Chromosome"/>
</dbReference>
<evidence type="ECO:0000259" key="1">
    <source>
        <dbReference type="Pfam" id="PF05050"/>
    </source>
</evidence>
<feature type="domain" description="Methyltransferase FkbM" evidence="1">
    <location>
        <begin position="25"/>
        <end position="141"/>
    </location>
</feature>
<name>A0A6I6G447_9BACT</name>
<dbReference type="InterPro" id="IPR006342">
    <property type="entry name" value="FkbM_mtfrase"/>
</dbReference>
<sequence>MHDAVTRCKHCGSLRTRCSKFLLLQQNLGHHSSVQLHQQAVGTKHETRSIALSHASGINKQFDVPGTDAVISVADIADVLAPGFDLVKMDIEGAEWPLLQRIATLNLLQKANYWMIELHALHAHTAEWATITALCTEQGYQMDRIDCVWHLYKMPDR</sequence>
<dbReference type="Gene3D" id="3.40.50.150">
    <property type="entry name" value="Vaccinia Virus protein VP39"/>
    <property type="match status" value="1"/>
</dbReference>
<dbReference type="AlphaFoldDB" id="A0A6I6G447"/>
<dbReference type="KEGG" id="fls:GLV81_03870"/>